<dbReference type="InterPro" id="IPR036388">
    <property type="entry name" value="WH-like_DNA-bd_sf"/>
</dbReference>
<dbReference type="Gene3D" id="1.10.10.10">
    <property type="entry name" value="Winged helix-like DNA-binding domain superfamily/Winged helix DNA-binding domain"/>
    <property type="match status" value="1"/>
</dbReference>
<dbReference type="EMBL" id="DXBM01000046">
    <property type="protein sequence ID" value="HIZ46455.1"/>
    <property type="molecule type" value="Genomic_DNA"/>
</dbReference>
<gene>
    <name evidence="3" type="ORF">IAA19_05480</name>
</gene>
<dbReference type="SUPFAM" id="SSF48452">
    <property type="entry name" value="TPR-like"/>
    <property type="match status" value="1"/>
</dbReference>
<name>A0A9D2EZM6_9ACTN</name>
<feature type="compositionally biased region" description="Low complexity" evidence="1">
    <location>
        <begin position="595"/>
        <end position="605"/>
    </location>
</feature>
<dbReference type="AlphaFoldDB" id="A0A9D2EZM6"/>
<reference evidence="3" key="2">
    <citation type="submission" date="2021-04" db="EMBL/GenBank/DDBJ databases">
        <authorList>
            <person name="Gilroy R."/>
        </authorList>
    </citation>
    <scope>NUCLEOTIDE SEQUENCE</scope>
    <source>
        <strain evidence="3">ChiHjej12B11-14209</strain>
    </source>
</reference>
<feature type="region of interest" description="Disordered" evidence="1">
    <location>
        <begin position="595"/>
        <end position="614"/>
    </location>
</feature>
<sequence>MSAAERAVRAARSAVTSELPVLVVLEGVPPADENVVARIARAVTRASDAGAPVIFSVDPEARQLVDELPNCIALTAADLAARPARGAETARSQRCMHLTRGIPCLVRALGSSGADDGDERLVGGAYYDALGVLASAAVRPSLSDEERRVRLAMVLLGRGSADELGRVAGVAAGEVLDGLVDCAPLFGVSARSRSFDCLSAVSPKALAACLQRVEGACALFPDVAERSLSALVGRGELERAAAVGSLPECAPSLGAVLERGPEFLDAGEVALVRKAAELAPGSDERAAPALAGVGALGSRFWREPRPDDGGAAASAPFVEARRFLRGLPALPAREAQSDLERRLWAHRGACDLMLQGRYAEAMRLVISAPRDRSRASLSVELLDLDLGVARLMSGEAPESLAEDEHATYPLLSGGSAPGLSGYLGIARLLRAVIGGGGTSREAEALAARAERSGEVVPQIVALLAGCVIDLRSHATTRAHVRAQLAASLAVGSGMGHVERVARLLAGVASYLMGERGGTPSCREQDDLGAVCALVGEAMGADDSPVAPSGISDHVPWDALWLLRIVGRGLGDLSARVERATPPSWRRALRALAAPGEGATAAGTRRSVSAPVPDDATSGRAPIEVDLLGGFAVRVRGVRIPDWKLERRNARSMLVYMVLERGNSLKRFRLVDQVWPACDYVTGFNRAYQATSVLRRAIAEIDPMLDPFVTSRSGREITLDMGLVACDVDEFRRVAREASDGDRDEEVLLLARRAESLYQGDLCVPPVDATGYVAATRAELRDLYADAMVAGAAAALRLGHERTSARLAHNALIANELREDAMAVLVRALRESGRSREAERRYAAFSARLSGRGAGPSSRALEEAARGLAEGAGGRADGKG</sequence>
<dbReference type="InterPro" id="IPR051677">
    <property type="entry name" value="AfsR-DnrI-RedD_regulator"/>
</dbReference>
<protein>
    <submittedName>
        <fullName evidence="3">Bacterial transcriptional activator domain-containing protein</fullName>
    </submittedName>
</protein>
<dbReference type="InterPro" id="IPR011990">
    <property type="entry name" value="TPR-like_helical_dom_sf"/>
</dbReference>
<evidence type="ECO:0000313" key="3">
    <source>
        <dbReference type="EMBL" id="HIZ46455.1"/>
    </source>
</evidence>
<comment type="caution">
    <text evidence="3">The sequence shown here is derived from an EMBL/GenBank/DDBJ whole genome shotgun (WGS) entry which is preliminary data.</text>
</comment>
<feature type="region of interest" description="Disordered" evidence="1">
    <location>
        <begin position="849"/>
        <end position="879"/>
    </location>
</feature>
<dbReference type="SMART" id="SM01043">
    <property type="entry name" value="BTAD"/>
    <property type="match status" value="1"/>
</dbReference>
<reference evidence="3" key="1">
    <citation type="journal article" date="2021" name="PeerJ">
        <title>Extensive microbial diversity within the chicken gut microbiome revealed by metagenomics and culture.</title>
        <authorList>
            <person name="Gilroy R."/>
            <person name="Ravi A."/>
            <person name="Getino M."/>
            <person name="Pursley I."/>
            <person name="Horton D.L."/>
            <person name="Alikhan N.F."/>
            <person name="Baker D."/>
            <person name="Gharbi K."/>
            <person name="Hall N."/>
            <person name="Watson M."/>
            <person name="Adriaenssens E.M."/>
            <person name="Foster-Nyarko E."/>
            <person name="Jarju S."/>
            <person name="Secka A."/>
            <person name="Antonio M."/>
            <person name="Oren A."/>
            <person name="Chaudhuri R.R."/>
            <person name="La Ragione R."/>
            <person name="Hildebrand F."/>
            <person name="Pallen M.J."/>
        </authorList>
    </citation>
    <scope>NUCLEOTIDE SEQUENCE</scope>
    <source>
        <strain evidence="3">ChiHjej12B11-14209</strain>
    </source>
</reference>
<dbReference type="PANTHER" id="PTHR35807">
    <property type="entry name" value="TRANSCRIPTIONAL REGULATOR REDD-RELATED"/>
    <property type="match status" value="1"/>
</dbReference>
<evidence type="ECO:0000259" key="2">
    <source>
        <dbReference type="SMART" id="SM01043"/>
    </source>
</evidence>
<dbReference type="Pfam" id="PF03704">
    <property type="entry name" value="BTAD"/>
    <property type="match status" value="1"/>
</dbReference>
<feature type="compositionally biased region" description="Gly residues" evidence="1">
    <location>
        <begin position="869"/>
        <end position="879"/>
    </location>
</feature>
<dbReference type="Proteomes" id="UP000824062">
    <property type="component" value="Unassembled WGS sequence"/>
</dbReference>
<proteinExistence type="predicted"/>
<organism evidence="3 4">
    <name type="scientific">Candidatus Olsenella pullistercoris</name>
    <dbReference type="NCBI Taxonomy" id="2838712"/>
    <lineage>
        <taxon>Bacteria</taxon>
        <taxon>Bacillati</taxon>
        <taxon>Actinomycetota</taxon>
        <taxon>Coriobacteriia</taxon>
        <taxon>Coriobacteriales</taxon>
        <taxon>Atopobiaceae</taxon>
        <taxon>Olsenella</taxon>
    </lineage>
</organism>
<evidence type="ECO:0000313" key="4">
    <source>
        <dbReference type="Proteomes" id="UP000824062"/>
    </source>
</evidence>
<dbReference type="InterPro" id="IPR005158">
    <property type="entry name" value="BTAD"/>
</dbReference>
<dbReference type="Gene3D" id="1.25.40.10">
    <property type="entry name" value="Tetratricopeptide repeat domain"/>
    <property type="match status" value="1"/>
</dbReference>
<accession>A0A9D2EZM6</accession>
<evidence type="ECO:0000256" key="1">
    <source>
        <dbReference type="SAM" id="MobiDB-lite"/>
    </source>
</evidence>
<feature type="domain" description="Bacterial transcriptional activator" evidence="2">
    <location>
        <begin position="725"/>
        <end position="865"/>
    </location>
</feature>